<keyword evidence="2" id="KW-0175">Coiled coil</keyword>
<dbReference type="EMBL" id="CP060414">
    <property type="protein sequence ID" value="QNT59981.1"/>
    <property type="molecule type" value="Genomic_DNA"/>
</dbReference>
<accession>A0A7H1MEB6</accession>
<comment type="subcellular location">
    <subcellularLocation>
        <location evidence="1">Virion</location>
    </subcellularLocation>
</comment>
<proteinExistence type="predicted"/>
<dbReference type="InterPro" id="IPR024455">
    <property type="entry name" value="Phage_capsid"/>
</dbReference>
<evidence type="ECO:0000256" key="1">
    <source>
        <dbReference type="ARBA" id="ARBA00004328"/>
    </source>
</evidence>
<dbReference type="NCBIfam" id="TIGR01554">
    <property type="entry name" value="major_cap_HK97"/>
    <property type="match status" value="1"/>
</dbReference>
<feature type="coiled-coil region" evidence="2">
    <location>
        <begin position="5"/>
        <end position="50"/>
    </location>
</feature>
<evidence type="ECO:0000259" key="3">
    <source>
        <dbReference type="Pfam" id="PF05065"/>
    </source>
</evidence>
<gene>
    <name evidence="4" type="ORF">H7A79_1632</name>
</gene>
<dbReference type="KEGG" id="nmus:H7A79_1632"/>
<protein>
    <submittedName>
        <fullName evidence="4">Phage major capsid protein HK97 family</fullName>
    </submittedName>
</protein>
<keyword evidence="5" id="KW-1185">Reference proteome</keyword>
<dbReference type="RefSeq" id="WP_186999991.1">
    <property type="nucleotide sequence ID" value="NZ_CP060414.2"/>
</dbReference>
<sequence length="394" mass="42485">MSENIKELAAEFAKAKSDVQALGDEIKGRMEKGEQNFNALKEQADEALVKMNDIFPRLQELEQKQAREGGEPEGRKSLGALIAAADGVKEIAESTVSGKSCGIHVKATISSLTTDTDGAAGVLVTPDRQGGILAMPERRLTIRDLLAKGTTGSNTITYVRETGFNNNAKAKGEGEAFEYSDLKFTEVETSVKNIGHLLKASKNILADAAQLESFINHRMVYGLKEVEDRQLLNGDGSGQNLKGILPQATAFADPANMAKYTIIDQLRLAALQAALAEYPASGFVLNPVDWAKIELQKDETGRLIIGNPQDGATPRLWRLPVVETVALAGGTFLAGAFTLGAQVFDREEVGVEIATTNQDDFEKNLVTIKCYERLALAVYRPEAFIKGTLAAKTA</sequence>
<evidence type="ECO:0000313" key="5">
    <source>
        <dbReference type="Proteomes" id="UP000516412"/>
    </source>
</evidence>
<reference evidence="4" key="1">
    <citation type="submission" date="2024-06" db="EMBL/GenBank/DDBJ databases">
        <title>Complete Genome Sequence of mouse commensal type strain Neisseria musculi.</title>
        <authorList>
            <person name="Thapa E."/>
            <person name="Aluvathingal J."/>
            <person name="Nadendla S."/>
            <person name="Mehta A."/>
            <person name="Tettelin H."/>
            <person name="Weyand N.J."/>
        </authorList>
    </citation>
    <scope>NUCLEOTIDE SEQUENCE</scope>
    <source>
        <strain evidence="4">NW831</strain>
    </source>
</reference>
<evidence type="ECO:0000313" key="4">
    <source>
        <dbReference type="EMBL" id="QNT59981.1"/>
    </source>
</evidence>
<dbReference type="Proteomes" id="UP000516412">
    <property type="component" value="Chromosome"/>
</dbReference>
<dbReference type="Gene3D" id="3.30.2320.10">
    <property type="entry name" value="hypothetical protein PF0899 domain"/>
    <property type="match status" value="1"/>
</dbReference>
<dbReference type="AlphaFoldDB" id="A0A7H1MEB6"/>
<dbReference type="SUPFAM" id="SSF56563">
    <property type="entry name" value="Major capsid protein gp5"/>
    <property type="match status" value="1"/>
</dbReference>
<dbReference type="InterPro" id="IPR054612">
    <property type="entry name" value="Phage_capsid-like_C"/>
</dbReference>
<dbReference type="Gene3D" id="3.30.2400.10">
    <property type="entry name" value="Major capsid protein gp5"/>
    <property type="match status" value="1"/>
</dbReference>
<name>A0A7H1MEB6_9NEIS</name>
<dbReference type="Pfam" id="PF05065">
    <property type="entry name" value="Phage_capsid"/>
    <property type="match status" value="1"/>
</dbReference>
<organism evidence="4 5">
    <name type="scientific">Neisseria musculi</name>
    <dbReference type="NCBI Taxonomy" id="1815583"/>
    <lineage>
        <taxon>Bacteria</taxon>
        <taxon>Pseudomonadati</taxon>
        <taxon>Pseudomonadota</taxon>
        <taxon>Betaproteobacteria</taxon>
        <taxon>Neisseriales</taxon>
        <taxon>Neisseriaceae</taxon>
        <taxon>Neisseria</taxon>
    </lineage>
</organism>
<evidence type="ECO:0000256" key="2">
    <source>
        <dbReference type="SAM" id="Coils"/>
    </source>
</evidence>
<feature type="domain" description="Phage capsid-like C-terminal" evidence="3">
    <location>
        <begin position="121"/>
        <end position="388"/>
    </location>
</feature>